<evidence type="ECO:0000256" key="2">
    <source>
        <dbReference type="ARBA" id="ARBA00022448"/>
    </source>
</evidence>
<evidence type="ECO:0008006" key="16">
    <source>
        <dbReference type="Google" id="ProtNLM"/>
    </source>
</evidence>
<feature type="domain" description="TonB-dependent receptor plug" evidence="13">
    <location>
        <begin position="220"/>
        <end position="324"/>
    </location>
</feature>
<dbReference type="Pfam" id="PF00593">
    <property type="entry name" value="TonB_dep_Rec_b-barrel"/>
    <property type="match status" value="1"/>
</dbReference>
<keyword evidence="6 11" id="KW-0798">TonB box</keyword>
<evidence type="ECO:0000313" key="15">
    <source>
        <dbReference type="Proteomes" id="UP000033109"/>
    </source>
</evidence>
<evidence type="ECO:0000313" key="14">
    <source>
        <dbReference type="EMBL" id="AKD03698.1"/>
    </source>
</evidence>
<comment type="subcellular location">
    <subcellularLocation>
        <location evidence="1 10">Cell outer membrane</location>
        <topology evidence="1 10">Multi-pass membrane protein</topology>
    </subcellularLocation>
</comment>
<evidence type="ECO:0000259" key="12">
    <source>
        <dbReference type="Pfam" id="PF00593"/>
    </source>
</evidence>
<dbReference type="PANTHER" id="PTHR30069:SF29">
    <property type="entry name" value="HEMOGLOBIN AND HEMOGLOBIN-HAPTOGLOBIN-BINDING PROTEIN 1-RELATED"/>
    <property type="match status" value="1"/>
</dbReference>
<dbReference type="InterPro" id="IPR023997">
    <property type="entry name" value="TonB-dep_OMP_SusC/RagA_CS"/>
</dbReference>
<dbReference type="EMBL" id="CP009621">
    <property type="protein sequence ID" value="AKD03698.1"/>
    <property type="molecule type" value="Genomic_DNA"/>
</dbReference>
<dbReference type="FunFam" id="2.170.130.10:FF:000003">
    <property type="entry name" value="SusC/RagA family TonB-linked outer membrane protein"/>
    <property type="match status" value="1"/>
</dbReference>
<dbReference type="InterPro" id="IPR008969">
    <property type="entry name" value="CarboxyPept-like_regulatory"/>
</dbReference>
<dbReference type="AlphaFoldDB" id="A0A0E3ZGV8"/>
<keyword evidence="3 10" id="KW-1134">Transmembrane beta strand</keyword>
<dbReference type="OrthoDB" id="9768177at2"/>
<dbReference type="KEGG" id="pko:PKOR_11890"/>
<dbReference type="InterPro" id="IPR012910">
    <property type="entry name" value="Plug_dom"/>
</dbReference>
<dbReference type="InterPro" id="IPR036942">
    <property type="entry name" value="Beta-barrel_TonB_sf"/>
</dbReference>
<dbReference type="PATRIC" id="fig|400092.3.peg.2594"/>
<dbReference type="InterPro" id="IPR039426">
    <property type="entry name" value="TonB-dep_rcpt-like"/>
</dbReference>
<evidence type="ECO:0000256" key="11">
    <source>
        <dbReference type="RuleBase" id="RU003357"/>
    </source>
</evidence>
<accession>A0A0E3ZGV8</accession>
<dbReference type="PROSITE" id="PS52016">
    <property type="entry name" value="TONB_DEPENDENT_REC_3"/>
    <property type="match status" value="1"/>
</dbReference>
<dbReference type="Pfam" id="PF07715">
    <property type="entry name" value="Plug"/>
    <property type="match status" value="1"/>
</dbReference>
<evidence type="ECO:0000259" key="13">
    <source>
        <dbReference type="Pfam" id="PF07715"/>
    </source>
</evidence>
<dbReference type="PANTHER" id="PTHR30069">
    <property type="entry name" value="TONB-DEPENDENT OUTER MEMBRANE RECEPTOR"/>
    <property type="match status" value="1"/>
</dbReference>
<evidence type="ECO:0000256" key="10">
    <source>
        <dbReference type="PROSITE-ProRule" id="PRU01360"/>
    </source>
</evidence>
<organism evidence="14 15">
    <name type="scientific">Pontibacter korlensis</name>
    <dbReference type="NCBI Taxonomy" id="400092"/>
    <lineage>
        <taxon>Bacteria</taxon>
        <taxon>Pseudomonadati</taxon>
        <taxon>Bacteroidota</taxon>
        <taxon>Cytophagia</taxon>
        <taxon>Cytophagales</taxon>
        <taxon>Hymenobacteraceae</taxon>
        <taxon>Pontibacter</taxon>
    </lineage>
</organism>
<evidence type="ECO:0000256" key="7">
    <source>
        <dbReference type="ARBA" id="ARBA00023136"/>
    </source>
</evidence>
<evidence type="ECO:0000256" key="8">
    <source>
        <dbReference type="ARBA" id="ARBA00023170"/>
    </source>
</evidence>
<gene>
    <name evidence="14" type="ORF">PKOR_11890</name>
</gene>
<protein>
    <recommendedName>
        <fullName evidence="16">TonB-dependent receptor</fullName>
    </recommendedName>
</protein>
<dbReference type="Pfam" id="PF13715">
    <property type="entry name" value="CarbopepD_reg_2"/>
    <property type="match status" value="1"/>
</dbReference>
<dbReference type="RefSeq" id="WP_071843141.1">
    <property type="nucleotide sequence ID" value="NZ_CBCSCY010000002.1"/>
</dbReference>
<reference evidence="14 15" key="1">
    <citation type="journal article" date="2015" name="Sci. Rep.">
        <title>Unraveling adaptation of Pontibacter korlensis to radiation and infertility in desert through complete genome and comparative transcriptomic analysis.</title>
        <authorList>
            <person name="Dai J."/>
            <person name="Dai W."/>
            <person name="Qiu C."/>
            <person name="Yang Z."/>
            <person name="Zhang Y."/>
            <person name="Zhou M."/>
            <person name="Zhang L."/>
            <person name="Fang C."/>
            <person name="Gao Q."/>
            <person name="Yang Q."/>
            <person name="Li X."/>
            <person name="Wang Z."/>
            <person name="Wang Z."/>
            <person name="Jia Z."/>
            <person name="Chen X."/>
        </authorList>
    </citation>
    <scope>NUCLEOTIDE SEQUENCE [LARGE SCALE GENOMIC DNA]</scope>
    <source>
        <strain evidence="14 15">X14-1T</strain>
    </source>
</reference>
<dbReference type="InterPro" id="IPR023996">
    <property type="entry name" value="TonB-dep_OMP_SusC/RagA"/>
</dbReference>
<keyword evidence="4 10" id="KW-0812">Transmembrane</keyword>
<feature type="domain" description="TonB-dependent receptor-like beta-barrel" evidence="12">
    <location>
        <begin position="488"/>
        <end position="1076"/>
    </location>
</feature>
<dbReference type="Gene3D" id="2.40.170.20">
    <property type="entry name" value="TonB-dependent receptor, beta-barrel domain"/>
    <property type="match status" value="1"/>
</dbReference>
<dbReference type="InterPro" id="IPR000531">
    <property type="entry name" value="Beta-barrel_TonB"/>
</dbReference>
<dbReference type="Gene3D" id="2.170.130.10">
    <property type="entry name" value="TonB-dependent receptor, plug domain"/>
    <property type="match status" value="1"/>
</dbReference>
<dbReference type="HOGENOM" id="CLU_004317_1_1_10"/>
<keyword evidence="9 10" id="KW-0998">Cell outer membrane</keyword>
<name>A0A0E3ZGV8_9BACT</name>
<dbReference type="STRING" id="400092.PKOR_11890"/>
<dbReference type="GO" id="GO:0044718">
    <property type="term" value="P:siderophore transmembrane transport"/>
    <property type="evidence" value="ECO:0007669"/>
    <property type="project" value="TreeGrafter"/>
</dbReference>
<dbReference type="Gene3D" id="2.60.40.1120">
    <property type="entry name" value="Carboxypeptidase-like, regulatory domain"/>
    <property type="match status" value="1"/>
</dbReference>
<comment type="similarity">
    <text evidence="10 11">Belongs to the TonB-dependent receptor family.</text>
</comment>
<sequence length="1113" mass="123649">MKKRLLMNAKLPLKVLTTILIIIALFCPEGYAIENPSGQNMNRNISISFQEETIASAIRKIKKQTGIPFAYDPEALQVEKLLTPTLNFENTSLRQILDKLLTPVSIGYREVNNTIVLHKIKESRVQEERTVTGKVTDENGEGLPGVTVVLKGTSKGVSTDVTGHFSLLVPDGKDTLVISFVGYQSKEVLIGAGQTINIKLVPDSKALEEVVVVGYGTQKKVNITGSVATVDAEFLENRPVTNASQALQGVSGVYVNQSGGQPGADGASIQVRGVGSLNGSGALVLVDGVEYSLKDVNPNDIESISVLKDAASAAIYGNRAANGVILITTKKGQKGRTQVEYNNYFGWQHTSYLPDVVWNSVDYLEGKNRALANEGKKAEYTDEVIAGFRDSSQTNPDVYPNTNWFDVMFRPAPIQEHNLRISGGSDQISFSSSLGYLNQEGVLIGTSAKKYSLSTNIQASITEKLKVNVNLSSNYWRRNEPPQGVNRMINYTYRTLPIQAARLENGAYGDMWVRVPGHNVFRNPLAMATEGYQHVNSERYLANISAEYKLPFDIVYKINGAINKYNQDNQIFVPQVTIENPKTNTTGILDYDRLPRSVRNAANNNLNTTLFNTLNWKKSLKGHNIAALLGYSRETFYTSNFSAYIEGFLGNELTEINAGTINKEVSGTSNRNTLASYFGRLNYDFKDKYLLEANFRYDGSSRFAQDNRWGLFPSFSVGWRLDQESFLQDVSQISGLKLRASWGQLGSQNIPDYRYVNLVDIGENYSFNNTVVPGAAVNTLSDPNLSWEETTITNLGLDAGFFNNRVNVTVDAFNKKTSGILRPVSVPAQVGNLIGPVKNIGNVVNRGFEIGLNYRNSIGEFNYDFGTSVSYVQNEVTKLNGETIISGRNITKEGYAIDSWYLLDAVGIFQTGEEIEQHAYQGPKTQPGDIKYRDVDGNNVIDNNDRIIIGSTIPKYTYNFNVRGEFKGIELSMFFQGVKDIDSYPTGNFAEPYNNGAGVTKEWLTDSWSPDNPGAPLPRLTTRTGYSQNFQNSTFWLEDASYLRLKNIQLGYTLPQSLTERWNISRVHIFVNGQNLLTFSKFKTVDPERSITRSNIYDYPTTKIFTTGLNVKF</sequence>
<dbReference type="Proteomes" id="UP000033109">
    <property type="component" value="Chromosome"/>
</dbReference>
<dbReference type="GO" id="GO:0009279">
    <property type="term" value="C:cell outer membrane"/>
    <property type="evidence" value="ECO:0007669"/>
    <property type="project" value="UniProtKB-SubCell"/>
</dbReference>
<dbReference type="GO" id="GO:0015344">
    <property type="term" value="F:siderophore uptake transmembrane transporter activity"/>
    <property type="evidence" value="ECO:0007669"/>
    <property type="project" value="TreeGrafter"/>
</dbReference>
<evidence type="ECO:0000256" key="1">
    <source>
        <dbReference type="ARBA" id="ARBA00004571"/>
    </source>
</evidence>
<proteinExistence type="inferred from homology"/>
<evidence type="ECO:0000256" key="3">
    <source>
        <dbReference type="ARBA" id="ARBA00022452"/>
    </source>
</evidence>
<keyword evidence="5" id="KW-0732">Signal</keyword>
<dbReference type="SUPFAM" id="SSF56935">
    <property type="entry name" value="Porins"/>
    <property type="match status" value="1"/>
</dbReference>
<evidence type="ECO:0000256" key="6">
    <source>
        <dbReference type="ARBA" id="ARBA00023077"/>
    </source>
</evidence>
<keyword evidence="8" id="KW-0675">Receptor</keyword>
<dbReference type="NCBIfam" id="TIGR04057">
    <property type="entry name" value="SusC_RagA_signa"/>
    <property type="match status" value="1"/>
</dbReference>
<keyword evidence="7 10" id="KW-0472">Membrane</keyword>
<evidence type="ECO:0000256" key="5">
    <source>
        <dbReference type="ARBA" id="ARBA00022729"/>
    </source>
</evidence>
<evidence type="ECO:0000256" key="9">
    <source>
        <dbReference type="ARBA" id="ARBA00023237"/>
    </source>
</evidence>
<dbReference type="InterPro" id="IPR037066">
    <property type="entry name" value="Plug_dom_sf"/>
</dbReference>
<evidence type="ECO:0000256" key="4">
    <source>
        <dbReference type="ARBA" id="ARBA00022692"/>
    </source>
</evidence>
<dbReference type="NCBIfam" id="TIGR04056">
    <property type="entry name" value="OMP_RagA_SusC"/>
    <property type="match status" value="1"/>
</dbReference>
<keyword evidence="15" id="KW-1185">Reference proteome</keyword>
<keyword evidence="2 10" id="KW-0813">Transport</keyword>
<dbReference type="SUPFAM" id="SSF49464">
    <property type="entry name" value="Carboxypeptidase regulatory domain-like"/>
    <property type="match status" value="1"/>
</dbReference>